<keyword evidence="6 10" id="KW-0418">Kinase</keyword>
<dbReference type="InterPro" id="IPR006001">
    <property type="entry name" value="Therm_gnt_kin"/>
</dbReference>
<dbReference type="NCBIfam" id="TIGR01313">
    <property type="entry name" value="therm_gnt_kin"/>
    <property type="match status" value="1"/>
</dbReference>
<evidence type="ECO:0000313" key="11">
    <source>
        <dbReference type="EMBL" id="MBB6436475.1"/>
    </source>
</evidence>
<dbReference type="GO" id="GO:0019521">
    <property type="term" value="P:D-gluconate metabolic process"/>
    <property type="evidence" value="ECO:0007669"/>
    <property type="project" value="UniProtKB-KW"/>
</dbReference>
<dbReference type="InterPro" id="IPR027417">
    <property type="entry name" value="P-loop_NTPase"/>
</dbReference>
<comment type="caution">
    <text evidence="11">The sequence shown here is derived from an EMBL/GenBank/DDBJ whole genome shotgun (WGS) entry which is preliminary data.</text>
</comment>
<evidence type="ECO:0000256" key="2">
    <source>
        <dbReference type="ARBA" id="ARBA00008420"/>
    </source>
</evidence>
<evidence type="ECO:0000313" key="12">
    <source>
        <dbReference type="Proteomes" id="UP000540423"/>
    </source>
</evidence>
<dbReference type="SUPFAM" id="SSF52540">
    <property type="entry name" value="P-loop containing nucleoside triphosphate hydrolases"/>
    <property type="match status" value="1"/>
</dbReference>
<dbReference type="GO" id="GO:0005737">
    <property type="term" value="C:cytoplasm"/>
    <property type="evidence" value="ECO:0007669"/>
    <property type="project" value="TreeGrafter"/>
</dbReference>
<keyword evidence="4 10" id="KW-0808">Transferase</keyword>
<comment type="catalytic activity">
    <reaction evidence="9 10">
        <text>D-gluconate + ATP = 6-phospho-D-gluconate + ADP + H(+)</text>
        <dbReference type="Rhea" id="RHEA:19433"/>
        <dbReference type="ChEBI" id="CHEBI:15378"/>
        <dbReference type="ChEBI" id="CHEBI:18391"/>
        <dbReference type="ChEBI" id="CHEBI:30616"/>
        <dbReference type="ChEBI" id="CHEBI:58759"/>
        <dbReference type="ChEBI" id="CHEBI:456216"/>
        <dbReference type="EC" id="2.7.1.12"/>
    </reaction>
</comment>
<dbReference type="AlphaFoldDB" id="A0A7X0HF43"/>
<dbReference type="EMBL" id="JACHEM010000006">
    <property type="protein sequence ID" value="MBB6436475.1"/>
    <property type="molecule type" value="Genomic_DNA"/>
</dbReference>
<evidence type="ECO:0000256" key="10">
    <source>
        <dbReference type="RuleBase" id="RU363066"/>
    </source>
</evidence>
<keyword evidence="7 10" id="KW-0067">ATP-binding</keyword>
<keyword evidence="12" id="KW-1185">Reference proteome</keyword>
<keyword evidence="8" id="KW-0311">Gluconate utilization</keyword>
<dbReference type="GO" id="GO:0046316">
    <property type="term" value="F:gluconokinase activity"/>
    <property type="evidence" value="ECO:0007669"/>
    <property type="project" value="UniProtKB-EC"/>
</dbReference>
<evidence type="ECO:0000256" key="8">
    <source>
        <dbReference type="ARBA" id="ARBA00023064"/>
    </source>
</evidence>
<comment type="pathway">
    <text evidence="1">Carbohydrate acid metabolism.</text>
</comment>
<dbReference type="GO" id="GO:0005524">
    <property type="term" value="F:ATP binding"/>
    <property type="evidence" value="ECO:0007669"/>
    <property type="project" value="UniProtKB-KW"/>
</dbReference>
<proteinExistence type="inferred from homology"/>
<evidence type="ECO:0000256" key="4">
    <source>
        <dbReference type="ARBA" id="ARBA00022679"/>
    </source>
</evidence>
<evidence type="ECO:0000256" key="7">
    <source>
        <dbReference type="ARBA" id="ARBA00022840"/>
    </source>
</evidence>
<organism evidence="11 12">
    <name type="scientific">Streptomyces candidus</name>
    <dbReference type="NCBI Taxonomy" id="67283"/>
    <lineage>
        <taxon>Bacteria</taxon>
        <taxon>Bacillati</taxon>
        <taxon>Actinomycetota</taxon>
        <taxon>Actinomycetes</taxon>
        <taxon>Kitasatosporales</taxon>
        <taxon>Streptomycetaceae</taxon>
        <taxon>Streptomyces</taxon>
    </lineage>
</organism>
<evidence type="ECO:0000256" key="9">
    <source>
        <dbReference type="ARBA" id="ARBA00048090"/>
    </source>
</evidence>
<sequence>MNFPHVVVVMGVSGTGKSTIGALLADKVGVAFAEGDDFHPAANVSKMADGMPLDDADRWPWLDRVGEWCAWRGELGGVVSCSALKRAYRNRLREAAPAVLFLHLAGDRELIERRMAAREGHFMPVGLLDSQFAALEELGADEAGVTVSVNGTPEEIVGRAVEMLAAR</sequence>
<keyword evidence="5 10" id="KW-0547">Nucleotide-binding</keyword>
<dbReference type="PANTHER" id="PTHR43442:SF3">
    <property type="entry name" value="GLUCONOKINASE-RELATED"/>
    <property type="match status" value="1"/>
</dbReference>
<protein>
    <recommendedName>
        <fullName evidence="3 10">Gluconokinase</fullName>
        <ecNumber evidence="3 10">2.7.1.12</ecNumber>
    </recommendedName>
</protein>
<accession>A0A7X0HF43</accession>
<evidence type="ECO:0000256" key="6">
    <source>
        <dbReference type="ARBA" id="ARBA00022777"/>
    </source>
</evidence>
<dbReference type="Gene3D" id="3.40.50.300">
    <property type="entry name" value="P-loop containing nucleotide triphosphate hydrolases"/>
    <property type="match status" value="1"/>
</dbReference>
<comment type="similarity">
    <text evidence="2 10">Belongs to the gluconokinase GntK/GntV family.</text>
</comment>
<dbReference type="PANTHER" id="PTHR43442">
    <property type="entry name" value="GLUCONOKINASE-RELATED"/>
    <property type="match status" value="1"/>
</dbReference>
<reference evidence="11 12" key="1">
    <citation type="submission" date="2020-08" db="EMBL/GenBank/DDBJ databases">
        <title>Genomic Encyclopedia of Type Strains, Phase IV (KMG-IV): sequencing the most valuable type-strain genomes for metagenomic binning, comparative biology and taxonomic classification.</title>
        <authorList>
            <person name="Goeker M."/>
        </authorList>
    </citation>
    <scope>NUCLEOTIDE SEQUENCE [LARGE SCALE GENOMIC DNA]</scope>
    <source>
        <strain evidence="11 12">DSM 40141</strain>
    </source>
</reference>
<dbReference type="FunFam" id="3.40.50.300:FF:000522">
    <property type="entry name" value="Gluconokinase"/>
    <property type="match status" value="1"/>
</dbReference>
<dbReference type="EC" id="2.7.1.12" evidence="3 10"/>
<name>A0A7X0HF43_9ACTN</name>
<dbReference type="CDD" id="cd02021">
    <property type="entry name" value="GntK"/>
    <property type="match status" value="1"/>
</dbReference>
<gene>
    <name evidence="11" type="ORF">HNQ79_002939</name>
</gene>
<evidence type="ECO:0000256" key="1">
    <source>
        <dbReference type="ARBA" id="ARBA00004761"/>
    </source>
</evidence>
<evidence type="ECO:0000256" key="5">
    <source>
        <dbReference type="ARBA" id="ARBA00022741"/>
    </source>
</evidence>
<dbReference type="RefSeq" id="WP_185030905.1">
    <property type="nucleotide sequence ID" value="NZ_BNBN01000008.1"/>
</dbReference>
<evidence type="ECO:0000256" key="3">
    <source>
        <dbReference type="ARBA" id="ARBA00012054"/>
    </source>
</evidence>
<dbReference type="Proteomes" id="UP000540423">
    <property type="component" value="Unassembled WGS sequence"/>
</dbReference>